<feature type="domain" description="Gfo/Idh/MocA-like oxidoreductase N-terminal" evidence="1">
    <location>
        <begin position="26"/>
        <end position="116"/>
    </location>
</feature>
<dbReference type="InterPro" id="IPR036291">
    <property type="entry name" value="NAD(P)-bd_dom_sf"/>
</dbReference>
<evidence type="ECO:0000313" key="3">
    <source>
        <dbReference type="EMBL" id="SHE23930.1"/>
    </source>
</evidence>
<feature type="domain" description="GFO/IDH/MocA-like oxidoreductase" evidence="2">
    <location>
        <begin position="153"/>
        <end position="251"/>
    </location>
</feature>
<dbReference type="STRING" id="1892869.ACGLYG10_0128"/>
<dbReference type="InterPro" id="IPR055170">
    <property type="entry name" value="GFO_IDH_MocA-like_dom"/>
</dbReference>
<dbReference type="Gene3D" id="3.40.50.720">
    <property type="entry name" value="NAD(P)-binding Rossmann-like Domain"/>
    <property type="match status" value="1"/>
</dbReference>
<dbReference type="EMBL" id="FQTT01000001">
    <property type="protein sequence ID" value="SHE23930.1"/>
    <property type="molecule type" value="Genomic_DNA"/>
</dbReference>
<dbReference type="Gene3D" id="3.30.360.10">
    <property type="entry name" value="Dihydrodipicolinate Reductase, domain 2"/>
    <property type="match status" value="1"/>
</dbReference>
<protein>
    <submittedName>
        <fullName evidence="3">Uncharacterized protein</fullName>
    </submittedName>
</protein>
<dbReference type="InterPro" id="IPR051450">
    <property type="entry name" value="Gfo/Idh/MocA_Oxidoreductases"/>
</dbReference>
<dbReference type="AlphaFoldDB" id="A0A1M4RVK8"/>
<dbReference type="Pfam" id="PF01408">
    <property type="entry name" value="GFO_IDH_MocA"/>
    <property type="match status" value="1"/>
</dbReference>
<proteinExistence type="predicted"/>
<organism evidence="3 4">
    <name type="scientific">Actinomyces glycerinitolerans</name>
    <dbReference type="NCBI Taxonomy" id="1892869"/>
    <lineage>
        <taxon>Bacteria</taxon>
        <taxon>Bacillati</taxon>
        <taxon>Actinomycetota</taxon>
        <taxon>Actinomycetes</taxon>
        <taxon>Actinomycetales</taxon>
        <taxon>Actinomycetaceae</taxon>
        <taxon>Actinomyces</taxon>
    </lineage>
</organism>
<evidence type="ECO:0000259" key="1">
    <source>
        <dbReference type="Pfam" id="PF01408"/>
    </source>
</evidence>
<gene>
    <name evidence="3" type="ORF">ACGLYG10_0128</name>
</gene>
<dbReference type="Proteomes" id="UP000184291">
    <property type="component" value="Unassembled WGS sequence"/>
</dbReference>
<sequence length="332" mass="36352">MDKARTLVLGASHWHVPLYAERIAVRHNVIGLSDPDTRLVQDLTNLWGAPVYTDWRRMIDESIDIDLAYVFVPHSQMKQACLALIERGVAIVVEKPAGVSPDELRDIKHAAKAADVPIAIPLVQRGGPVDLWLSKAGRSVYESVQFIAGPPSRYEEASPWMLDAAQSGGGCTVNLAPHFVDLFLQSAQAEEASVVAAMSSALHGTGVEDYSAMTIRTRDGRIATIETGYAFPSSPLKRHCSYVRIGTHGTASIWSDGRASFTSAGGATETSEFDVDSDPLYPVFVDNVAERLDRGFEGLPTIDDLEKTMSLIWLAYDYSRRGDSNDKQHPEH</sequence>
<reference evidence="4" key="1">
    <citation type="submission" date="2016-09" db="EMBL/GenBank/DDBJ databases">
        <authorList>
            <person name="Strepis N."/>
        </authorList>
    </citation>
    <scope>NUCLEOTIDE SEQUENCE [LARGE SCALE GENOMIC DNA]</scope>
</reference>
<accession>A0A1M4RVK8</accession>
<keyword evidence="4" id="KW-1185">Reference proteome</keyword>
<dbReference type="SUPFAM" id="SSF51735">
    <property type="entry name" value="NAD(P)-binding Rossmann-fold domains"/>
    <property type="match status" value="1"/>
</dbReference>
<dbReference type="RefSeq" id="WP_073327080.1">
    <property type="nucleotide sequence ID" value="NZ_FQTT01000001.1"/>
</dbReference>
<dbReference type="Pfam" id="PF22725">
    <property type="entry name" value="GFO_IDH_MocA_C3"/>
    <property type="match status" value="1"/>
</dbReference>
<dbReference type="GO" id="GO:0000166">
    <property type="term" value="F:nucleotide binding"/>
    <property type="evidence" value="ECO:0007669"/>
    <property type="project" value="InterPro"/>
</dbReference>
<dbReference type="PANTHER" id="PTHR43377:SF1">
    <property type="entry name" value="BILIVERDIN REDUCTASE A"/>
    <property type="match status" value="1"/>
</dbReference>
<dbReference type="SUPFAM" id="SSF55347">
    <property type="entry name" value="Glyceraldehyde-3-phosphate dehydrogenase-like, C-terminal domain"/>
    <property type="match status" value="1"/>
</dbReference>
<name>A0A1M4RVK8_9ACTO</name>
<evidence type="ECO:0000313" key="4">
    <source>
        <dbReference type="Proteomes" id="UP000184291"/>
    </source>
</evidence>
<dbReference type="OrthoDB" id="9815825at2"/>
<dbReference type="InterPro" id="IPR000683">
    <property type="entry name" value="Gfo/Idh/MocA-like_OxRdtase_N"/>
</dbReference>
<dbReference type="PANTHER" id="PTHR43377">
    <property type="entry name" value="BILIVERDIN REDUCTASE A"/>
    <property type="match status" value="1"/>
</dbReference>
<evidence type="ECO:0000259" key="2">
    <source>
        <dbReference type="Pfam" id="PF22725"/>
    </source>
</evidence>